<evidence type="ECO:0000313" key="3">
    <source>
        <dbReference type="Proteomes" id="UP001530400"/>
    </source>
</evidence>
<keyword evidence="3" id="KW-1185">Reference proteome</keyword>
<name>A0ABD3QYH4_9STRA</name>
<dbReference type="Proteomes" id="UP001530400">
    <property type="component" value="Unassembled WGS sequence"/>
</dbReference>
<organism evidence="2 3">
    <name type="scientific">Cyclotella atomus</name>
    <dbReference type="NCBI Taxonomy" id="382360"/>
    <lineage>
        <taxon>Eukaryota</taxon>
        <taxon>Sar</taxon>
        <taxon>Stramenopiles</taxon>
        <taxon>Ochrophyta</taxon>
        <taxon>Bacillariophyta</taxon>
        <taxon>Coscinodiscophyceae</taxon>
        <taxon>Thalassiosirophycidae</taxon>
        <taxon>Stephanodiscales</taxon>
        <taxon>Stephanodiscaceae</taxon>
        <taxon>Cyclotella</taxon>
    </lineage>
</organism>
<comment type="caution">
    <text evidence="2">The sequence shown here is derived from an EMBL/GenBank/DDBJ whole genome shotgun (WGS) entry which is preliminary data.</text>
</comment>
<dbReference type="AlphaFoldDB" id="A0ABD3QYH4"/>
<protein>
    <submittedName>
        <fullName evidence="2">Uncharacterized protein</fullName>
    </submittedName>
</protein>
<reference evidence="2 3" key="1">
    <citation type="submission" date="2024-10" db="EMBL/GenBank/DDBJ databases">
        <title>Updated reference genomes for cyclostephanoid diatoms.</title>
        <authorList>
            <person name="Roberts W.R."/>
            <person name="Alverson A.J."/>
        </authorList>
    </citation>
    <scope>NUCLEOTIDE SEQUENCE [LARGE SCALE GENOMIC DNA]</scope>
    <source>
        <strain evidence="2 3">AJA010-31</strain>
    </source>
</reference>
<feature type="region of interest" description="Disordered" evidence="1">
    <location>
        <begin position="1"/>
        <end position="26"/>
    </location>
</feature>
<dbReference type="EMBL" id="JALLPJ020000005">
    <property type="protein sequence ID" value="KAL3805420.1"/>
    <property type="molecule type" value="Genomic_DNA"/>
</dbReference>
<evidence type="ECO:0000256" key="1">
    <source>
        <dbReference type="SAM" id="MobiDB-lite"/>
    </source>
</evidence>
<accession>A0ABD3QYH4</accession>
<sequence>MFMAEAESNQGIKRKGPCNANSPANHTESPNKFGYQLLSLGEWLAGSAEQQSAAAGPSPLPMVDLRTQSEYSTHCLLSTQVPIVNLPLSSLLSGERSCELPPRHVEFAILVPRDYISSFIASSEATSCDECIIHQLFFATKSKSTAQTRKPWLVRQILLESGEDFWMDAERLQLLVEETTAKHDEDDAESSECSTLFCKLPRLWKPDPLVCSDVLPMLKETIQQHMLTLNQQIDRTRVTGIVLDLGSGAGRDICFLAEELKDWHQSTFHQKMTSSTTDGDTLSANTQCPIQFVGIDNHKGSAKRCLPLWKYRGVQDITSSVSLNLEKLNEVADYFSSTIPFFSSTDAASDTFLCIYAIRYLNRKLLALLAHSSYKSTRQINEDTASQQQHFISTNHTSIRLPKGTIIAISHFCKPSSSTIWEFDHPKESQVLSRWELRDLFCSVCWEIVKDEICLDGDHGRSLIQFVAVKIV</sequence>
<evidence type="ECO:0000313" key="2">
    <source>
        <dbReference type="EMBL" id="KAL3805420.1"/>
    </source>
</evidence>
<proteinExistence type="predicted"/>
<gene>
    <name evidence="2" type="ORF">ACHAWO_006224</name>
</gene>